<dbReference type="CDD" id="cd06262">
    <property type="entry name" value="metallo-hydrolase-like_MBL-fold"/>
    <property type="match status" value="1"/>
</dbReference>
<dbReference type="SUPFAM" id="SSF56281">
    <property type="entry name" value="Metallo-hydrolase/oxidoreductase"/>
    <property type="match status" value="1"/>
</dbReference>
<dbReference type="InterPro" id="IPR036866">
    <property type="entry name" value="RibonucZ/Hydroxyglut_hydro"/>
</dbReference>
<dbReference type="InterPro" id="IPR001279">
    <property type="entry name" value="Metallo-B-lactamas"/>
</dbReference>
<dbReference type="SMART" id="SM00849">
    <property type="entry name" value="Lactamase_B"/>
    <property type="match status" value="1"/>
</dbReference>
<keyword evidence="2" id="KW-0378">Hydrolase</keyword>
<feature type="domain" description="Metallo-beta-lactamase" evidence="1">
    <location>
        <begin position="26"/>
        <end position="193"/>
    </location>
</feature>
<dbReference type="InterPro" id="IPR051453">
    <property type="entry name" value="MBL_Glyoxalase_II"/>
</dbReference>
<evidence type="ECO:0000313" key="2">
    <source>
        <dbReference type="EMBL" id="NYH51891.1"/>
    </source>
</evidence>
<gene>
    <name evidence="2" type="ORF">HNR06_001480</name>
</gene>
<dbReference type="PANTHER" id="PTHR46233">
    <property type="entry name" value="HYDROXYACYLGLUTATHIONE HYDROLASE GLOC"/>
    <property type="match status" value="1"/>
</dbReference>
<reference evidence="2 3" key="1">
    <citation type="submission" date="2020-07" db="EMBL/GenBank/DDBJ databases">
        <title>Sequencing the genomes of 1000 actinobacteria strains.</title>
        <authorList>
            <person name="Klenk H.-P."/>
        </authorList>
    </citation>
    <scope>NUCLEOTIDE SEQUENCE [LARGE SCALE GENOMIC DNA]</scope>
    <source>
        <strain evidence="2 3">DSM 45278</strain>
    </source>
</reference>
<name>A0A7Y9X9V4_9ACTN</name>
<dbReference type="EMBL" id="JACCHL010000001">
    <property type="protein sequence ID" value="NYH51891.1"/>
    <property type="molecule type" value="Genomic_DNA"/>
</dbReference>
<dbReference type="PANTHER" id="PTHR46233:SF4">
    <property type="entry name" value="METALLO-BETA-LACTAMASE DOMAIN-CONTAINING PROTEIN"/>
    <property type="match status" value="1"/>
</dbReference>
<comment type="caution">
    <text evidence="2">The sequence shown here is derived from an EMBL/GenBank/DDBJ whole genome shotgun (WGS) entry which is preliminary data.</text>
</comment>
<evidence type="ECO:0000313" key="3">
    <source>
        <dbReference type="Proteomes" id="UP000584931"/>
    </source>
</evidence>
<protein>
    <submittedName>
        <fullName evidence="2">Glyoxylase-like metal-dependent hydrolase (Beta-lactamase superfamily II)</fullName>
    </submittedName>
</protein>
<sequence length="214" mass="22085">MSVPSPVQRLRTSGVVSLEGGDLGVENNVWIVGDEDSAIVVDAAHDHEAIARALGDRELMAIVATHGHGDHVNAAVDLADLADCPILLHPDDAGLWHRVHPYQEPDAPLLHGEALVVGDVELDILHTPGHTPGGVCLYAPGLGVVLTGDTLSAGGPGGPGATGRHPSDLPTLIASIREHLMGLPGDTVVLPGHGEPTTVAEAAEHLDDWAARGF</sequence>
<accession>A0A7Y9X9V4</accession>
<dbReference type="Proteomes" id="UP000584931">
    <property type="component" value="Unassembled WGS sequence"/>
</dbReference>
<organism evidence="2 3">
    <name type="scientific">Nocardiopsis sinuspersici</name>
    <dbReference type="NCBI Taxonomy" id="501010"/>
    <lineage>
        <taxon>Bacteria</taxon>
        <taxon>Bacillati</taxon>
        <taxon>Actinomycetota</taxon>
        <taxon>Actinomycetes</taxon>
        <taxon>Streptosporangiales</taxon>
        <taxon>Nocardiopsidaceae</taxon>
        <taxon>Nocardiopsis</taxon>
    </lineage>
</organism>
<evidence type="ECO:0000259" key="1">
    <source>
        <dbReference type="SMART" id="SM00849"/>
    </source>
</evidence>
<dbReference type="GO" id="GO:0016787">
    <property type="term" value="F:hydrolase activity"/>
    <property type="evidence" value="ECO:0007669"/>
    <property type="project" value="UniProtKB-KW"/>
</dbReference>
<proteinExistence type="predicted"/>
<dbReference type="Pfam" id="PF00753">
    <property type="entry name" value="Lactamase_B"/>
    <property type="match status" value="1"/>
</dbReference>
<dbReference type="AlphaFoldDB" id="A0A7Y9X9V4"/>
<dbReference type="Gene3D" id="3.60.15.10">
    <property type="entry name" value="Ribonuclease Z/Hydroxyacylglutathione hydrolase-like"/>
    <property type="match status" value="1"/>
</dbReference>
<dbReference type="RefSeq" id="WP_179809582.1">
    <property type="nucleotide sequence ID" value="NZ_JACCHL010000001.1"/>
</dbReference>